<dbReference type="Proteomes" id="UP000521991">
    <property type="component" value="Unassembled WGS sequence"/>
</dbReference>
<dbReference type="EMBL" id="CACRYR010000395">
    <property type="protein sequence ID" value="VZR51735.1"/>
    <property type="molecule type" value="Genomic_DNA"/>
</dbReference>
<dbReference type="Proteomes" id="UP000460351">
    <property type="component" value="Unassembled WGS sequence"/>
</dbReference>
<reference evidence="18 37" key="13">
    <citation type="submission" date="2020-06" db="EMBL/GenBank/DDBJ databases">
        <title>REHAB project genomes.</title>
        <authorList>
            <person name="Shaw L.P."/>
        </authorList>
    </citation>
    <scope>NUCLEOTIDE SEQUENCE [LARGE SCALE GENOMIC DNA]</scope>
    <source>
        <strain evidence="18 37">RHBSTW-00177</strain>
    </source>
</reference>
<dbReference type="EMBL" id="DADUEU010000028">
    <property type="protein sequence ID" value="HBB1574969.1"/>
    <property type="molecule type" value="Genomic_DNA"/>
</dbReference>
<evidence type="ECO:0000313" key="14">
    <source>
        <dbReference type="EMBL" id="MQS29724.1"/>
    </source>
</evidence>
<dbReference type="PATRIC" id="fig|562.10481.peg.1495"/>
<evidence type="ECO:0000313" key="21">
    <source>
        <dbReference type="EMBL" id="STJ56760.1"/>
    </source>
</evidence>
<evidence type="ECO:0000313" key="41">
    <source>
        <dbReference type="Proteomes" id="UP000629265"/>
    </source>
</evidence>
<reference evidence="13 40" key="14">
    <citation type="submission" date="2020-07" db="EMBL/GenBank/DDBJ databases">
        <title>Analysis of Genomes of Bacterial Isolates from Lameness Outbreaks in Broilers.</title>
        <authorList>
            <person name="Ekesi N.S."/>
            <person name="Alrubaye A."/>
            <person name="Rhoads D."/>
        </authorList>
    </citation>
    <scope>NUCLEOTIDE SEQUENCE [LARGE SCALE GENOMIC DNA]</scope>
    <source>
        <strain evidence="13 40">1409</strain>
    </source>
</reference>
<evidence type="ECO:0000313" key="7">
    <source>
        <dbReference type="EMBL" id="EFH0366439.1"/>
    </source>
</evidence>
<evidence type="ECO:0000313" key="20">
    <source>
        <dbReference type="EMBL" id="RLY54589.1"/>
    </source>
</evidence>
<evidence type="ECO:0000313" key="28">
    <source>
        <dbReference type="Proteomes" id="UP000254255"/>
    </source>
</evidence>
<evidence type="ECO:0000313" key="33">
    <source>
        <dbReference type="Proteomes" id="UP000436141"/>
    </source>
</evidence>
<reference evidence="12 26" key="1">
    <citation type="submission" date="2015-07" db="EMBL/GenBank/DDBJ databases">
        <title>Genome sequences of 64 non-O157:H7 Shiga toxin-producing Escherichia coli strains.</title>
        <authorList>
            <person name="Gonzalez-Escalona N."/>
            <person name="Toro M."/>
            <person name="Timme R."/>
            <person name="Payne J."/>
        </authorList>
    </citation>
    <scope>NUCLEOTIDE SEQUENCE [LARGE SCALE GENOMIC DNA]</scope>
    <source>
        <strain evidence="12 26">CFSAN026843</strain>
    </source>
</reference>
<reference evidence="7 38" key="12">
    <citation type="submission" date="2020-02" db="EMBL/GenBank/DDBJ databases">
        <authorList>
            <consortium name="PulseNet: The National Subtyping Network for Foodborne Disease Surveillance"/>
            <person name="Tarr C.L."/>
            <person name="Trees E."/>
            <person name="Katz L.S."/>
            <person name="Carleton-Romer H.A."/>
            <person name="Stroika S."/>
            <person name="Kucerova Z."/>
            <person name="Roache K.F."/>
            <person name="Sabol A.L."/>
            <person name="Besser J."/>
            <person name="Gerner-Smidt P."/>
        </authorList>
    </citation>
    <scope>NUCLEOTIDE SEQUENCE [LARGE SCALE GENOMIC DNA]</scope>
    <source>
        <strain evidence="7 38">PNUSAE004166</strain>
    </source>
</reference>
<dbReference type="Proteomes" id="UP000581425">
    <property type="component" value="Chromosome"/>
</dbReference>
<evidence type="ECO:0000313" key="38">
    <source>
        <dbReference type="Proteomes" id="UP000521991"/>
    </source>
</evidence>
<dbReference type="Proteomes" id="UP000530628">
    <property type="component" value="Unassembled WGS sequence"/>
</dbReference>
<dbReference type="EMBL" id="LGZN01000008">
    <property type="protein sequence ID" value="KNF71943.1"/>
    <property type="molecule type" value="Genomic_DNA"/>
</dbReference>
<dbReference type="EMBL" id="WUIY01000361">
    <property type="protein sequence ID" value="MXI77529.1"/>
    <property type="molecule type" value="Genomic_DNA"/>
</dbReference>
<evidence type="ECO:0000313" key="29">
    <source>
        <dbReference type="Proteomes" id="UP000254503"/>
    </source>
</evidence>
<evidence type="ECO:0000313" key="22">
    <source>
        <dbReference type="EMBL" id="STL93781.1"/>
    </source>
</evidence>
<sequence length="412" mass="44899">MKTIFRYILFLALYSCCNTVSAYTSFIVGNNAGVDNYRGPSTAAQMTFNYTSTASNLVFYKPTQLGPTGVKMYWSYLDTGTGGGILYCNTSGRANPGPITIENAMVYSGKDYGGHKLFNTSVPGLYYTMLISRVWSAYDTITDIQSPGIYIGDPSNQEFFFSVTDSDLQTKGCNKADDYDKFWAIGGIVHNITVEFYTDTNFDPTLNQQVQLSSSSNYLYSFKAYSPGTKVVDHSNHIYVNFTLNNVKLTLPTCFTSILTGPSVNGSTVRMGEYSSGTIKNGASPVPFDISLQNCIRVRNIETKLVTGKVGTQNTQLLGNTLTGSTAAKGVGVLIEGLATSKNPLMTLKPNDTNSVYIDYETEDDTSDGVYPNQGNGTSQPLHFQATLKQDGNIAIEPGEFKATSTFQVTYP</sequence>
<dbReference type="InterPro" id="IPR017014">
    <property type="entry name" value="Fimbrial-like_YadC"/>
</dbReference>
<evidence type="ECO:0000313" key="19">
    <source>
        <dbReference type="EMBL" id="QOY29377.1"/>
    </source>
</evidence>
<dbReference type="GO" id="GO:0043709">
    <property type="term" value="P:cell adhesion involved in single-species biofilm formation"/>
    <property type="evidence" value="ECO:0007669"/>
    <property type="project" value="TreeGrafter"/>
</dbReference>
<evidence type="ECO:0000313" key="30">
    <source>
        <dbReference type="Proteomes" id="UP000281340"/>
    </source>
</evidence>
<reference evidence="24 32" key="7">
    <citation type="submission" date="2019-08" db="EMBL/GenBank/DDBJ databases">
        <title>Whole genome analysis of cultivated E. coli strains isolated from CD patients and healthy donors.</title>
        <authorList>
            <person name="Siniagina M.N."/>
            <person name="Markelova M.I."/>
            <person name="Laikov A.V."/>
            <person name="Boulygina E.A."/>
            <person name="Khusnutdinova D.R."/>
            <person name="Kharchenko A."/>
            <person name="Grigoryeva T.V."/>
        </authorList>
    </citation>
    <scope>NUCLEOTIDE SEQUENCE [LARGE SCALE GENOMIC DNA]</scope>
    <source>
        <strain evidence="24 32">1_45_11</strain>
    </source>
</reference>
<dbReference type="Proteomes" id="UP000254503">
    <property type="component" value="Unassembled WGS sequence"/>
</dbReference>
<keyword evidence="4" id="KW-0281">Fimbrium</keyword>
<reference evidence="33 35" key="10">
    <citation type="submission" date="2019-12" db="EMBL/GenBank/DDBJ databases">
        <title>Enteriobacteria Tanzani isolates_10434.</title>
        <authorList>
            <person name="Subbiah M."/>
            <person name="Call D."/>
        </authorList>
    </citation>
    <scope>NUCLEOTIDE SEQUENCE [LARGE SCALE GENOMIC DNA]</scope>
    <source>
        <strain evidence="16 33">10434wD1</strain>
        <strain evidence="17 35">10434wG3</strain>
    </source>
</reference>
<dbReference type="InterPro" id="IPR000259">
    <property type="entry name" value="Adhesion_dom_fimbrial"/>
</dbReference>
<evidence type="ECO:0000256" key="5">
    <source>
        <dbReference type="SAM" id="SignalP"/>
    </source>
</evidence>
<reference evidence="19 40" key="15">
    <citation type="submission" date="2020-10" db="EMBL/GenBank/DDBJ databases">
        <title>Analysis of Genomes of Bacterial Isolates from Lameness Outbreaks in Broilers.</title>
        <authorList>
            <person name="Rhoads D."/>
            <person name="Ekesi N.S."/>
        </authorList>
    </citation>
    <scope>NUCLEOTIDE SEQUENCE [LARGE SCALE GENOMIC DNA]</scope>
    <source>
        <strain evidence="19 40">1409</strain>
    </source>
</reference>
<evidence type="ECO:0000313" key="34">
    <source>
        <dbReference type="Proteomes" id="UP000441160"/>
    </source>
</evidence>
<feature type="domain" description="Fimbrial-type adhesion" evidence="6">
    <location>
        <begin position="265"/>
        <end position="411"/>
    </location>
</feature>
<dbReference type="EMBL" id="SQQU01000006">
    <property type="protein sequence ID" value="MQS29724.1"/>
    <property type="molecule type" value="Genomic_DNA"/>
</dbReference>
<dbReference type="Proteomes" id="UP000254052">
    <property type="component" value="Unassembled WGS sequence"/>
</dbReference>
<dbReference type="EMBL" id="UGED01000013">
    <property type="protein sequence ID" value="STM08144.1"/>
    <property type="molecule type" value="Genomic_DNA"/>
</dbReference>
<dbReference type="Proteomes" id="UP000870292">
    <property type="component" value="Unassembled WGS sequence"/>
</dbReference>
<dbReference type="SMR" id="A0A037Y3H4"/>
<dbReference type="EMBL" id="WUIG01000484">
    <property type="protein sequence ID" value="MXJ10442.1"/>
    <property type="molecule type" value="Genomic_DNA"/>
</dbReference>
<feature type="chain" id="PRO_5015026219" evidence="5">
    <location>
        <begin position="23"/>
        <end position="412"/>
    </location>
</feature>
<dbReference type="Gene3D" id="2.60.40.1090">
    <property type="entry name" value="Fimbrial-type adhesion domain"/>
    <property type="match status" value="1"/>
</dbReference>
<dbReference type="EMBL" id="UGET01000004">
    <property type="protein sequence ID" value="STL93781.1"/>
    <property type="molecule type" value="Genomic_DNA"/>
</dbReference>
<evidence type="ECO:0000313" key="10">
    <source>
        <dbReference type="EMBL" id="HAJ5957596.1"/>
    </source>
</evidence>
<dbReference type="EMBL" id="UGDD01000002">
    <property type="protein sequence ID" value="STJ56760.1"/>
    <property type="molecule type" value="Genomic_DNA"/>
</dbReference>
<evidence type="ECO:0000313" key="36">
    <source>
        <dbReference type="Proteomes" id="UP000460351"/>
    </source>
</evidence>
<evidence type="ECO:0000313" key="15">
    <source>
        <dbReference type="EMBL" id="MWU29820.1"/>
    </source>
</evidence>
<dbReference type="Proteomes" id="UP000037564">
    <property type="component" value="Unassembled WGS sequence"/>
</dbReference>
<dbReference type="Proteomes" id="UP000303027">
    <property type="component" value="Unassembled WGS sequence"/>
</dbReference>
<comment type="similarity">
    <text evidence="2">Belongs to the fimbrial protein family.</text>
</comment>
<dbReference type="GO" id="GO:0009289">
    <property type="term" value="C:pilus"/>
    <property type="evidence" value="ECO:0007669"/>
    <property type="project" value="UniProtKB-SubCell"/>
</dbReference>
<evidence type="ECO:0000313" key="37">
    <source>
        <dbReference type="Proteomes" id="UP000512182"/>
    </source>
</evidence>
<evidence type="ECO:0000313" key="12">
    <source>
        <dbReference type="EMBL" id="KNF71943.1"/>
    </source>
</evidence>
<dbReference type="OMA" id="APMSIEH"/>
<dbReference type="EMBL" id="JACGTG010000002">
    <property type="protein sequence ID" value="MBA6242732.1"/>
    <property type="molecule type" value="Genomic_DNA"/>
</dbReference>
<dbReference type="Proteomes" id="UP000436141">
    <property type="component" value="Unassembled WGS sequence"/>
</dbReference>
<dbReference type="EMBL" id="VRXD01000003">
    <property type="protein sequence ID" value="TXQ38310.1"/>
    <property type="molecule type" value="Genomic_DNA"/>
</dbReference>
<dbReference type="Pfam" id="PF00419">
    <property type="entry name" value="Fimbrial"/>
    <property type="match status" value="1"/>
</dbReference>
<gene>
    <name evidence="16" type="primary">yadC</name>
    <name evidence="7" type="ORF">BGM66_002900</name>
    <name evidence="9" type="ORF">BvCmsKKP061_01668</name>
    <name evidence="14" type="ORF">E4K51_05965</name>
    <name evidence="20" type="ORF">EAI46_22960</name>
    <name evidence="19" type="ORF">FOI11_013010</name>
    <name evidence="13" type="ORF">FOI11_22670</name>
    <name evidence="24" type="ORF">FV293_03070</name>
    <name evidence="8" type="ORF">GNW61_10195</name>
    <name evidence="15" type="ORF">GP944_03300</name>
    <name evidence="16" type="ORF">GRW05_25425</name>
    <name evidence="17" type="ORF">GRW24_18500</name>
    <name evidence="10" type="ORF">HMV95_04765</name>
    <name evidence="18" type="ORF">HV109_19550</name>
    <name evidence="25" type="ORF">IDONEFKE_01663</name>
    <name evidence="11" type="ORF">J0541_003949</name>
    <name evidence="22" type="ORF">NCTC13148_05149</name>
    <name evidence="21" type="ORF">NCTC9045_04757</name>
    <name evidence="23" type="ORF">NCTC9962_05732</name>
    <name evidence="12" type="ORF">WR15_02160</name>
</gene>
<reference evidence="10" key="2">
    <citation type="journal article" date="2018" name="Genome Biol.">
        <title>SKESA: strategic k-mer extension for scrupulous assemblies.</title>
        <authorList>
            <person name="Souvorov A."/>
            <person name="Agarwala R."/>
            <person name="Lipman D.J."/>
        </authorList>
    </citation>
    <scope>NUCLEOTIDE SEQUENCE</scope>
    <source>
        <strain evidence="11">Escherichia coli</strain>
        <strain evidence="10">EuSCAPE_DE065</strain>
    </source>
</reference>
<keyword evidence="3 5" id="KW-0732">Signal</keyword>
<dbReference type="EMBL" id="AASURL010000043">
    <property type="protein sequence ID" value="EFH0366439.1"/>
    <property type="molecule type" value="Genomic_DNA"/>
</dbReference>
<evidence type="ECO:0000256" key="3">
    <source>
        <dbReference type="ARBA" id="ARBA00022729"/>
    </source>
</evidence>
<evidence type="ECO:0000256" key="1">
    <source>
        <dbReference type="ARBA" id="ARBA00004561"/>
    </source>
</evidence>
<dbReference type="Proteomes" id="UP000441160">
    <property type="component" value="Unassembled WGS sequence"/>
</dbReference>
<evidence type="ECO:0000313" key="25">
    <source>
        <dbReference type="EMBL" id="VZR51735.1"/>
    </source>
</evidence>
<evidence type="ECO:0000256" key="4">
    <source>
        <dbReference type="ARBA" id="ARBA00023263"/>
    </source>
</evidence>
<dbReference type="NCBIfam" id="NF007268">
    <property type="entry name" value="PRK09723.1-2"/>
    <property type="match status" value="1"/>
</dbReference>
<evidence type="ECO:0000313" key="23">
    <source>
        <dbReference type="EMBL" id="STM08144.1"/>
    </source>
</evidence>
<protein>
    <submittedName>
        <fullName evidence="9">Fimbrial protein</fullName>
    </submittedName>
    <submittedName>
        <fullName evidence="16">Fimbrial tip-adhesin YadC</fullName>
    </submittedName>
    <submittedName>
        <fullName evidence="10 21">Fimbrial-like adhesin</fullName>
    </submittedName>
    <submittedName>
        <fullName evidence="25">Fimbrial-like protein YadC</fullName>
    </submittedName>
</protein>
<dbReference type="InterPro" id="IPR050263">
    <property type="entry name" value="Bact_Fimbrial_Adh_Pro"/>
</dbReference>
<reference evidence="27 28" key="4">
    <citation type="submission" date="2018-06" db="EMBL/GenBank/DDBJ databases">
        <authorList>
            <consortium name="Pathogen Informatics"/>
            <person name="Doyle S."/>
        </authorList>
    </citation>
    <scope>NUCLEOTIDE SEQUENCE [LARGE SCALE GENOMIC DNA]</scope>
    <source>
        <strain evidence="22 28">NCTC13148</strain>
        <strain evidence="21 29">NCTC9045</strain>
        <strain evidence="23 27">NCTC9962</strain>
    </source>
</reference>
<dbReference type="Proteomes" id="UP000447081">
    <property type="component" value="Unassembled WGS sequence"/>
</dbReference>
<dbReference type="EMBL" id="DABHXT010000004">
    <property type="protein sequence ID" value="HAJ5957596.1"/>
    <property type="molecule type" value="Genomic_DNA"/>
</dbReference>
<feature type="signal peptide" evidence="5">
    <location>
        <begin position="1"/>
        <end position="22"/>
    </location>
</feature>
<dbReference type="EMBL" id="CP063369">
    <property type="protein sequence ID" value="QOY29377.1"/>
    <property type="molecule type" value="Genomic_DNA"/>
</dbReference>
<evidence type="ECO:0000313" key="26">
    <source>
        <dbReference type="Proteomes" id="UP000037564"/>
    </source>
</evidence>
<dbReference type="RefSeq" id="WP_000848455.1">
    <property type="nucleotide sequence ID" value="NZ_AP021893.1"/>
</dbReference>
<dbReference type="Proteomes" id="UP000254255">
    <property type="component" value="Unassembled WGS sequence"/>
</dbReference>
<evidence type="ECO:0000313" key="39">
    <source>
        <dbReference type="Proteomes" id="UP000530628"/>
    </source>
</evidence>
<organism evidence="16 33">
    <name type="scientific">Escherichia coli</name>
    <dbReference type="NCBI Taxonomy" id="562"/>
    <lineage>
        <taxon>Bacteria</taxon>
        <taxon>Pseudomonadati</taxon>
        <taxon>Pseudomonadota</taxon>
        <taxon>Gammaproteobacteria</taxon>
        <taxon>Enterobacterales</taxon>
        <taxon>Enterobacteriaceae</taxon>
        <taxon>Escherichia</taxon>
    </lineage>
</organism>
<dbReference type="Proteomes" id="UP000581425">
    <property type="component" value="Unassembled WGS sequence"/>
</dbReference>
<evidence type="ECO:0000256" key="2">
    <source>
        <dbReference type="ARBA" id="ARBA00006671"/>
    </source>
</evidence>
<evidence type="ECO:0000313" key="17">
    <source>
        <dbReference type="EMBL" id="MXJ10442.1"/>
    </source>
</evidence>
<evidence type="ECO:0000313" key="40">
    <source>
        <dbReference type="Proteomes" id="UP000581425"/>
    </source>
</evidence>
<reference evidence="25 41" key="9">
    <citation type="submission" date="2019-11" db="EMBL/GenBank/DDBJ databases">
        <authorList>
            <person name="Haines EK M."/>
        </authorList>
    </citation>
    <scope>NUCLEOTIDE SEQUENCE [LARGE SCALE GENOMIC DNA]</scope>
    <source>
        <strain evidence="25">KR2729</strain>
    </source>
</reference>
<dbReference type="EMBL" id="BFXY01000052">
    <property type="protein sequence ID" value="GDH37517.1"/>
    <property type="molecule type" value="Genomic_DNA"/>
</dbReference>
<dbReference type="EMBL" id="CP056794">
    <property type="protein sequence ID" value="QLY98636.1"/>
    <property type="molecule type" value="Genomic_DNA"/>
</dbReference>
<evidence type="ECO:0000313" key="27">
    <source>
        <dbReference type="Proteomes" id="UP000254052"/>
    </source>
</evidence>
<evidence type="ECO:0000313" key="32">
    <source>
        <dbReference type="Proteomes" id="UP000321295"/>
    </source>
</evidence>
<comment type="subcellular location">
    <subcellularLocation>
        <location evidence="1">Fimbrium</location>
    </subcellularLocation>
</comment>
<evidence type="ECO:0000313" key="11">
    <source>
        <dbReference type="EMBL" id="HBB1574969.1"/>
    </source>
</evidence>
<evidence type="ECO:0000259" key="6">
    <source>
        <dbReference type="Pfam" id="PF00419"/>
    </source>
</evidence>
<name>A0A037Y3H4_ECOLX</name>
<dbReference type="PANTHER" id="PTHR33420:SF12">
    <property type="entry name" value="FIMBRIN-LIKE PROTEIN FIMI-RELATED"/>
    <property type="match status" value="1"/>
</dbReference>
<evidence type="ECO:0000313" key="35">
    <source>
        <dbReference type="Proteomes" id="UP000447081"/>
    </source>
</evidence>
<reference evidence="8 39" key="8">
    <citation type="submission" date="2019-11" db="EMBL/GenBank/DDBJ databases">
        <authorList>
            <consortium name="GenomeTrakr network: Whole genome sequencing for foodborne pathogen traceback"/>
        </authorList>
    </citation>
    <scope>NUCLEOTIDE SEQUENCE [LARGE SCALE GENOMIC DNA]</scope>
    <source>
        <strain evidence="8 39">PSU-2072</strain>
    </source>
</reference>
<dbReference type="PANTHER" id="PTHR33420">
    <property type="entry name" value="FIMBRIAL SUBUNIT ELFA-RELATED"/>
    <property type="match status" value="1"/>
</dbReference>
<evidence type="ECO:0000313" key="24">
    <source>
        <dbReference type="EMBL" id="TXQ38310.1"/>
    </source>
</evidence>
<reference evidence="11" key="16">
    <citation type="submission" date="2021-03" db="EMBL/GenBank/DDBJ databases">
        <authorList>
            <consortium name="NCBI Pathogen Detection Project"/>
        </authorList>
    </citation>
    <scope>NUCLEOTIDE SEQUENCE</scope>
    <source>
        <strain evidence="11">Escherichia coli</strain>
        <strain evidence="10">EuSCAPE_DE065</strain>
    </source>
</reference>
<dbReference type="Proteomes" id="UP000281340">
    <property type="component" value="Unassembled WGS sequence"/>
</dbReference>
<dbReference type="AlphaFoldDB" id="A0A037Y3H4"/>
<dbReference type="SUPFAM" id="SSF49401">
    <property type="entry name" value="Bacterial adhesins"/>
    <property type="match status" value="1"/>
</dbReference>
<evidence type="ECO:0000313" key="18">
    <source>
        <dbReference type="EMBL" id="QLY98636.1"/>
    </source>
</evidence>
<dbReference type="InterPro" id="IPR008966">
    <property type="entry name" value="Adhesion_dom_sf"/>
</dbReference>
<dbReference type="Proteomes" id="UP000321295">
    <property type="component" value="Unassembled WGS sequence"/>
</dbReference>
<evidence type="ECO:0000313" key="16">
    <source>
        <dbReference type="EMBL" id="MXI77529.1"/>
    </source>
</evidence>
<dbReference type="FunFam" id="2.60.40.1090:FF:000033">
    <property type="entry name" value="Fimbrial-like adhesin protein"/>
    <property type="match status" value="1"/>
</dbReference>
<reference evidence="15 34" key="11">
    <citation type="submission" date="2019-12" db="EMBL/GenBank/DDBJ databases">
        <title>Enteriobacteria Tanzani isolates_8377-8380.</title>
        <authorList>
            <person name="Subbiah M."/>
            <person name="Call D."/>
        </authorList>
    </citation>
    <scope>NUCLEOTIDE SEQUENCE [LARGE SCALE GENOMIC DNA]</scope>
    <source>
        <strain evidence="15 34">8378wB3</strain>
    </source>
</reference>
<proteinExistence type="inferred from homology"/>
<dbReference type="Proteomes" id="UP000846355">
    <property type="component" value="Unassembled WGS sequence"/>
</dbReference>
<evidence type="ECO:0000313" key="9">
    <source>
        <dbReference type="EMBL" id="GDH37517.1"/>
    </source>
</evidence>
<dbReference type="InterPro" id="IPR036937">
    <property type="entry name" value="Adhesion_dom_fimbrial_sf"/>
</dbReference>
<dbReference type="EMBL" id="WTRX01000003">
    <property type="protein sequence ID" value="MWU29820.1"/>
    <property type="molecule type" value="Genomic_DNA"/>
</dbReference>
<evidence type="ECO:0000313" key="31">
    <source>
        <dbReference type="Proteomes" id="UP000303027"/>
    </source>
</evidence>
<reference evidence="14 36" key="6">
    <citation type="journal article" date="2019" name="Microorganisms">
        <title>Characteristics of Carbapenem-Resistant and Colistin-Resistant Escherichia coli Co-Producing NDM-1 and MCR-1 from Pig Farms in China.</title>
        <authorList>
            <person name="Peng Z."/>
            <person name="Li X."/>
            <person name="Hu Z."/>
            <person name="Li Z."/>
            <person name="Lv Y."/>
            <person name="Lei M."/>
            <person name="Wu B."/>
            <person name="Chen H."/>
            <person name="Wang X."/>
        </authorList>
    </citation>
    <scope>NUCLEOTIDE SEQUENCE [LARGE SCALE GENOMIC DNA]</scope>
    <source>
        <strain evidence="14 36">RXD010</strain>
    </source>
</reference>
<dbReference type="EMBL" id="AASWOY010000020">
    <property type="protein sequence ID" value="EFH6649111.1"/>
    <property type="molecule type" value="Genomic_DNA"/>
</dbReference>
<reference evidence="9 31" key="3">
    <citation type="submission" date="2018-04" db="EMBL/GenBank/DDBJ databases">
        <title>Large scale genomics of bovine and human commensal E. coli to reveal the emerging process of EHEC.</title>
        <authorList>
            <person name="Arimizu Y."/>
            <person name="Ogura Y."/>
        </authorList>
    </citation>
    <scope>NUCLEOTIDE SEQUENCE [LARGE SCALE GENOMIC DNA]</scope>
    <source>
        <strain evidence="9 31">KK-P061</strain>
    </source>
</reference>
<dbReference type="Proteomes" id="UP000629265">
    <property type="component" value="Unassembled WGS sequence"/>
</dbReference>
<dbReference type="NCBIfam" id="NF007267">
    <property type="entry name" value="PRK09723.1-1"/>
    <property type="match status" value="1"/>
</dbReference>
<dbReference type="PIRSF" id="PIRSF033053">
    <property type="entry name" value="UCP033503_fimbr"/>
    <property type="match status" value="1"/>
</dbReference>
<reference evidence="20 30" key="5">
    <citation type="submission" date="2018-10" db="EMBL/GenBank/DDBJ databases">
        <title>Comparison of Escherichia coli isolates recovered from retail chicken and from chicken fecal samples by antimicrobial susceptibility test and whole genome sequencing.</title>
        <authorList>
            <person name="Tang B."/>
            <person name="Ma Y."/>
            <person name="He X."/>
            <person name="Cao L."/>
            <person name="Xia X."/>
            <person name="Yang H."/>
        </authorList>
    </citation>
    <scope>NUCLEOTIDE SEQUENCE [LARGE SCALE GENOMIC DNA]</scope>
    <source>
        <strain evidence="20 30">CMJH98b</strain>
    </source>
</reference>
<dbReference type="EMBL" id="RDDM01000274">
    <property type="protein sequence ID" value="RLY54589.1"/>
    <property type="molecule type" value="Genomic_DNA"/>
</dbReference>
<dbReference type="Proteomes" id="UP000512182">
    <property type="component" value="Chromosome"/>
</dbReference>
<evidence type="ECO:0000313" key="13">
    <source>
        <dbReference type="EMBL" id="MBA6242732.1"/>
    </source>
</evidence>
<evidence type="ECO:0000313" key="8">
    <source>
        <dbReference type="EMBL" id="EFH6649111.1"/>
    </source>
</evidence>
<accession>A0A037Y3H4</accession>